<evidence type="ECO:0000313" key="3">
    <source>
        <dbReference type="Proteomes" id="UP000664521"/>
    </source>
</evidence>
<feature type="compositionally biased region" description="Basic and acidic residues" evidence="1">
    <location>
        <begin position="390"/>
        <end position="399"/>
    </location>
</feature>
<dbReference type="EMBL" id="CAJPDS010000005">
    <property type="protein sequence ID" value="CAF9907197.1"/>
    <property type="molecule type" value="Genomic_DNA"/>
</dbReference>
<feature type="compositionally biased region" description="Polar residues" evidence="1">
    <location>
        <begin position="304"/>
        <end position="316"/>
    </location>
</feature>
<reference evidence="2" key="1">
    <citation type="submission" date="2021-03" db="EMBL/GenBank/DDBJ databases">
        <authorList>
            <person name="Tagirdzhanova G."/>
        </authorList>
    </citation>
    <scope>NUCLEOTIDE SEQUENCE</scope>
</reference>
<dbReference type="AlphaFoldDB" id="A0A8H3EJZ2"/>
<feature type="compositionally biased region" description="Low complexity" evidence="1">
    <location>
        <begin position="260"/>
        <end position="269"/>
    </location>
</feature>
<name>A0A8H3EJZ2_9LECA</name>
<feature type="compositionally biased region" description="Acidic residues" evidence="1">
    <location>
        <begin position="353"/>
        <end position="364"/>
    </location>
</feature>
<sequence>MCYHIIEQHPCGHKTQDLIPCERLSTNNDNDTTTCTAPPEQTQDQIKDSPHDCRKCKDRKAEDEAFEADLRRIAEDPALAPMPKTATKRSEGGGGFGVFKERTRWVRCKHISHPILLDLERESASDPEWLEREEPGSCHACCEANPRLLAAMKESGELAQEDPWGAMDAAPEVAAGGSKSRLPPVHPAFGDDDGEEDGRSPSPDQLPVLIKGKGKGRASKPEETYASRYGAAASDSEGESAARSGRGDSDNDDDEEEVYPPGKGKNSKPPKYDFHGSGDDGDDDEDDEGHHAARGRKLTRRSTEGSISSRASSQYSVEEEKDGDVPHWGSKPPPGSPPPRNPARARRNSMDAPDSDDDMDEEPIEVSPRERAKYGIPPNLPMTETKLKVWKESQSKEENMMSGERAGSG</sequence>
<feature type="compositionally biased region" description="Low complexity" evidence="1">
    <location>
        <begin position="230"/>
        <end position="244"/>
    </location>
</feature>
<evidence type="ECO:0000256" key="1">
    <source>
        <dbReference type="SAM" id="MobiDB-lite"/>
    </source>
</evidence>
<accession>A0A8H3EJZ2</accession>
<comment type="caution">
    <text evidence="2">The sequence shown here is derived from an EMBL/GenBank/DDBJ whole genome shotgun (WGS) entry which is preliminary data.</text>
</comment>
<feature type="compositionally biased region" description="Pro residues" evidence="1">
    <location>
        <begin position="331"/>
        <end position="341"/>
    </location>
</feature>
<dbReference type="OrthoDB" id="5391618at2759"/>
<feature type="region of interest" description="Disordered" evidence="1">
    <location>
        <begin position="168"/>
        <end position="385"/>
    </location>
</feature>
<feature type="region of interest" description="Disordered" evidence="1">
    <location>
        <begin position="390"/>
        <end position="409"/>
    </location>
</feature>
<dbReference type="Proteomes" id="UP000664521">
    <property type="component" value="Unassembled WGS sequence"/>
</dbReference>
<feature type="region of interest" description="Disordered" evidence="1">
    <location>
        <begin position="29"/>
        <end position="53"/>
    </location>
</feature>
<evidence type="ECO:0000313" key="2">
    <source>
        <dbReference type="EMBL" id="CAF9907197.1"/>
    </source>
</evidence>
<protein>
    <submittedName>
        <fullName evidence="2">Uncharacterized protein</fullName>
    </submittedName>
</protein>
<organism evidence="2 3">
    <name type="scientific">Heterodermia speciosa</name>
    <dbReference type="NCBI Taxonomy" id="116794"/>
    <lineage>
        <taxon>Eukaryota</taxon>
        <taxon>Fungi</taxon>
        <taxon>Dikarya</taxon>
        <taxon>Ascomycota</taxon>
        <taxon>Pezizomycotina</taxon>
        <taxon>Lecanoromycetes</taxon>
        <taxon>OSLEUM clade</taxon>
        <taxon>Lecanoromycetidae</taxon>
        <taxon>Caliciales</taxon>
        <taxon>Physciaceae</taxon>
        <taxon>Heterodermia</taxon>
    </lineage>
</organism>
<keyword evidence="3" id="KW-1185">Reference proteome</keyword>
<proteinExistence type="predicted"/>
<gene>
    <name evidence="2" type="ORF">HETSPECPRED_007067</name>
</gene>